<dbReference type="InterPro" id="IPR020103">
    <property type="entry name" value="PsdUridine_synth_cat_dom_sf"/>
</dbReference>
<evidence type="ECO:0000256" key="6">
    <source>
        <dbReference type="SAM" id="MobiDB-lite"/>
    </source>
</evidence>
<dbReference type="Proteomes" id="UP000253664">
    <property type="component" value="Unassembled WGS sequence"/>
</dbReference>
<evidence type="ECO:0000259" key="7">
    <source>
        <dbReference type="Pfam" id="PF01509"/>
    </source>
</evidence>
<feature type="domain" description="Pseudouridine synthase II N-terminal" evidence="7">
    <location>
        <begin position="71"/>
        <end position="201"/>
    </location>
</feature>
<dbReference type="CDD" id="cd02867">
    <property type="entry name" value="PseudoU_synth_TruB_4"/>
    <property type="match status" value="1"/>
</dbReference>
<gene>
    <name evidence="8" type="ORF">L249_6276</name>
</gene>
<evidence type="ECO:0000313" key="8">
    <source>
        <dbReference type="EMBL" id="RCI08085.1"/>
    </source>
</evidence>
<feature type="compositionally biased region" description="Basic and acidic residues" evidence="6">
    <location>
        <begin position="260"/>
        <end position="272"/>
    </location>
</feature>
<feature type="compositionally biased region" description="Basic and acidic residues" evidence="6">
    <location>
        <begin position="439"/>
        <end position="453"/>
    </location>
</feature>
<dbReference type="SUPFAM" id="SSF55120">
    <property type="entry name" value="Pseudouridine synthase"/>
    <property type="match status" value="1"/>
</dbReference>
<dbReference type="EMBL" id="LKCN02000021">
    <property type="protein sequence ID" value="RCI08085.1"/>
    <property type="molecule type" value="Genomic_DNA"/>
</dbReference>
<dbReference type="OrthoDB" id="9995526at2759"/>
<feature type="compositionally biased region" description="Basic and acidic residues" evidence="6">
    <location>
        <begin position="416"/>
        <end position="430"/>
    </location>
</feature>
<comment type="similarity">
    <text evidence="2">Belongs to the pseudouridine synthase TruB family.</text>
</comment>
<dbReference type="InterPro" id="IPR002501">
    <property type="entry name" value="PsdUridine_synth_N"/>
</dbReference>
<dbReference type="GO" id="GO:1990481">
    <property type="term" value="P:mRNA pseudouridine synthesis"/>
    <property type="evidence" value="ECO:0007669"/>
    <property type="project" value="TreeGrafter"/>
</dbReference>
<reference evidence="8 9" key="1">
    <citation type="journal article" date="2015" name="BMC Genomics">
        <title>Insights from the genome of Ophiocordyceps polyrhachis-furcata to pathogenicity and host specificity in insect fungi.</title>
        <authorList>
            <person name="Wichadakul D."/>
            <person name="Kobmoo N."/>
            <person name="Ingsriswang S."/>
            <person name="Tangphatsornruang S."/>
            <person name="Chantasingh D."/>
            <person name="Luangsa-ard J.J."/>
            <person name="Eurwilaichitr L."/>
        </authorList>
    </citation>
    <scope>NUCLEOTIDE SEQUENCE [LARGE SCALE GENOMIC DNA]</scope>
    <source>
        <strain evidence="8 9">BCC 54312</strain>
    </source>
</reference>
<dbReference type="GO" id="GO:0160148">
    <property type="term" value="F:tRNA pseudouridine(55) synthase activity"/>
    <property type="evidence" value="ECO:0007669"/>
    <property type="project" value="UniProtKB-EC"/>
</dbReference>
<evidence type="ECO:0000256" key="5">
    <source>
        <dbReference type="ARBA" id="ARBA00023235"/>
    </source>
</evidence>
<feature type="region of interest" description="Disordered" evidence="6">
    <location>
        <begin position="260"/>
        <end position="290"/>
    </location>
</feature>
<keyword evidence="4" id="KW-0819">tRNA processing</keyword>
<comment type="catalytic activity">
    <reaction evidence="1">
        <text>a uridine in mRNA = a pseudouridine in mRNA</text>
        <dbReference type="Rhea" id="RHEA:56644"/>
        <dbReference type="Rhea" id="RHEA-COMP:14658"/>
        <dbReference type="Rhea" id="RHEA-COMP:14659"/>
        <dbReference type="ChEBI" id="CHEBI:65314"/>
        <dbReference type="ChEBI" id="CHEBI:65315"/>
    </reaction>
</comment>
<dbReference type="AlphaFoldDB" id="A0A367L0Y7"/>
<comment type="caution">
    <text evidence="8">The sequence shown here is derived from an EMBL/GenBank/DDBJ whole genome shotgun (WGS) entry which is preliminary data.</text>
</comment>
<protein>
    <recommendedName>
        <fullName evidence="3">tRNA pseudouridine(55) synthase</fullName>
        <ecNumber evidence="3">5.4.99.25</ecNumber>
    </recommendedName>
</protein>
<keyword evidence="5" id="KW-0413">Isomerase</keyword>
<accession>A0A367L0Y7</accession>
<dbReference type="EC" id="5.4.99.25" evidence="3"/>
<evidence type="ECO:0000256" key="4">
    <source>
        <dbReference type="ARBA" id="ARBA00022694"/>
    </source>
</evidence>
<evidence type="ECO:0000256" key="2">
    <source>
        <dbReference type="ARBA" id="ARBA00008999"/>
    </source>
</evidence>
<dbReference type="PANTHER" id="PTHR13767">
    <property type="entry name" value="TRNA-PSEUDOURIDINE SYNTHASE"/>
    <property type="match status" value="1"/>
</dbReference>
<dbReference type="Gene3D" id="3.30.2350.10">
    <property type="entry name" value="Pseudouridine synthase"/>
    <property type="match status" value="1"/>
</dbReference>
<evidence type="ECO:0000256" key="3">
    <source>
        <dbReference type="ARBA" id="ARBA00012787"/>
    </source>
</evidence>
<dbReference type="HAMAP" id="MF_01080">
    <property type="entry name" value="TruB_bact"/>
    <property type="match status" value="1"/>
</dbReference>
<evidence type="ECO:0000313" key="9">
    <source>
        <dbReference type="Proteomes" id="UP000253664"/>
    </source>
</evidence>
<sequence length="486" mass="53954">MGSDALVDGVFAINKPCGYSSAQIIRECQKHFNVSAMFKPMIVARQMKAMDDVGGVSIKKRQRVAGKVASVKMGHGGTLDPLATGILILGMGSGTKSLPQFLHCTKTYEATILFGASTDSYDRCGRVLTKRPYDHITKEAVQEALASFRGKQKQMPPLYSALKMNGKPLYEYAREGKPIPREIESRDVEALEIELIDWFEPVTHSFRWPTEEAEAVERNIAEQFWRLKKVQETGRTLTPEEKLEDDQAVAAHESFKRKFEQRQDELIKDEPRKRRRTTTPEPGRASMHGALGDFPQPRLSNKGLNLVQSPPDASTPPPWIDEGPAACKIRLTVTSGYYVRSFCHDLGAKLGSAAFMVELCRTRQNDFVLGGVNTLEFGDLAEGQEVWAPKLAGMLDRWNTKSKETAATSEKPTPSLEEKDKPLSLEELEKLAGSQHQVKACDEEQARKHEPVSKRASSSDPDPKETKAPSRPASPQDAVAEKTGCE</sequence>
<dbReference type="InterPro" id="IPR014780">
    <property type="entry name" value="tRNA_psdUridine_synth_TruB"/>
</dbReference>
<dbReference type="GO" id="GO:0005634">
    <property type="term" value="C:nucleus"/>
    <property type="evidence" value="ECO:0007669"/>
    <property type="project" value="TreeGrafter"/>
</dbReference>
<dbReference type="GO" id="GO:0006400">
    <property type="term" value="P:tRNA modification"/>
    <property type="evidence" value="ECO:0007669"/>
    <property type="project" value="TreeGrafter"/>
</dbReference>
<feature type="region of interest" description="Disordered" evidence="6">
    <location>
        <begin position="402"/>
        <end position="486"/>
    </location>
</feature>
<dbReference type="GO" id="GO:0003723">
    <property type="term" value="F:RNA binding"/>
    <property type="evidence" value="ECO:0007669"/>
    <property type="project" value="InterPro"/>
</dbReference>
<keyword evidence="9" id="KW-1185">Reference proteome</keyword>
<proteinExistence type="inferred from homology"/>
<organism evidence="8 9">
    <name type="scientific">Ophiocordyceps polyrhachis-furcata BCC 54312</name>
    <dbReference type="NCBI Taxonomy" id="1330021"/>
    <lineage>
        <taxon>Eukaryota</taxon>
        <taxon>Fungi</taxon>
        <taxon>Dikarya</taxon>
        <taxon>Ascomycota</taxon>
        <taxon>Pezizomycotina</taxon>
        <taxon>Sordariomycetes</taxon>
        <taxon>Hypocreomycetidae</taxon>
        <taxon>Hypocreales</taxon>
        <taxon>Ophiocordycipitaceae</taxon>
        <taxon>Ophiocordyceps</taxon>
    </lineage>
</organism>
<dbReference type="PANTHER" id="PTHR13767:SF2">
    <property type="entry name" value="PSEUDOURIDYLATE SYNTHASE TRUB1"/>
    <property type="match status" value="1"/>
</dbReference>
<dbReference type="Pfam" id="PF01509">
    <property type="entry name" value="TruB_N"/>
    <property type="match status" value="1"/>
</dbReference>
<evidence type="ECO:0000256" key="1">
    <source>
        <dbReference type="ARBA" id="ARBA00001166"/>
    </source>
</evidence>
<dbReference type="STRING" id="1330021.A0A367L0Y7"/>
<name>A0A367L0Y7_9HYPO</name>